<dbReference type="InterPro" id="IPR016188">
    <property type="entry name" value="PurM-like_N"/>
</dbReference>
<comment type="caution">
    <text evidence="9">The sequence shown here is derived from an EMBL/GenBank/DDBJ whole genome shotgun (WGS) entry which is preliminary data.</text>
</comment>
<reference evidence="9 10" key="1">
    <citation type="journal article" date="2015" name="Nat. Commun.">
        <title>Genomic and transcriptomic evidence for scavenging of diverse organic compounds by widespread deep-sea archaea.</title>
        <authorList>
            <person name="Li M."/>
            <person name="Baker B.J."/>
            <person name="Anantharaman K."/>
            <person name="Jain S."/>
            <person name="Breier J.A."/>
            <person name="Dick G.J."/>
        </authorList>
    </citation>
    <scope>NUCLEOTIDE SEQUENCE [LARGE SCALE GENOMIC DNA]</scope>
    <source>
        <strain evidence="9">Cayman_51_deep</strain>
    </source>
</reference>
<dbReference type="PANTHER" id="PTHR10520:SF12">
    <property type="entry name" value="TRIFUNCTIONAL PURINE BIOSYNTHETIC PROTEIN ADENOSINE-3"/>
    <property type="match status" value="1"/>
</dbReference>
<dbReference type="Proteomes" id="UP000248161">
    <property type="component" value="Unassembled WGS sequence"/>
</dbReference>
<evidence type="ECO:0000256" key="6">
    <source>
        <dbReference type="HAMAP-Rule" id="MF_00741"/>
    </source>
</evidence>
<evidence type="ECO:0000313" key="10">
    <source>
        <dbReference type="Proteomes" id="UP000248161"/>
    </source>
</evidence>
<evidence type="ECO:0000256" key="2">
    <source>
        <dbReference type="ARBA" id="ARBA00013047"/>
    </source>
</evidence>
<evidence type="ECO:0000256" key="1">
    <source>
        <dbReference type="ARBA" id="ARBA00004686"/>
    </source>
</evidence>
<dbReference type="Pfam" id="PF02769">
    <property type="entry name" value="AIRS_C"/>
    <property type="match status" value="1"/>
</dbReference>
<name>A0A2V3HU92_9ARCH</name>
<dbReference type="GO" id="GO:0005524">
    <property type="term" value="F:ATP binding"/>
    <property type="evidence" value="ECO:0007669"/>
    <property type="project" value="UniProtKB-KW"/>
</dbReference>
<comment type="subcellular location">
    <subcellularLocation>
        <location evidence="6">Cytoplasm</location>
    </subcellularLocation>
</comment>
<dbReference type="InterPro" id="IPR010918">
    <property type="entry name" value="PurM-like_C_dom"/>
</dbReference>
<dbReference type="HAMAP" id="MF_00741">
    <property type="entry name" value="AIRS"/>
    <property type="match status" value="1"/>
</dbReference>
<dbReference type="InterPro" id="IPR004733">
    <property type="entry name" value="PurM_cligase"/>
</dbReference>
<evidence type="ECO:0000313" key="9">
    <source>
        <dbReference type="EMBL" id="PXF22442.1"/>
    </source>
</evidence>
<dbReference type="AlphaFoldDB" id="A0A2V3HU92"/>
<evidence type="ECO:0000256" key="3">
    <source>
        <dbReference type="ARBA" id="ARBA00022598"/>
    </source>
</evidence>
<protein>
    <recommendedName>
        <fullName evidence="2 6">Phosphoribosylformylglycinamidine cyclo-ligase</fullName>
        <ecNumber evidence="2 6">6.3.3.1</ecNumber>
    </recommendedName>
    <alternativeName>
        <fullName evidence="6">AIR synthase</fullName>
    </alternativeName>
    <alternativeName>
        <fullName evidence="6">AIRS</fullName>
    </alternativeName>
    <alternativeName>
        <fullName evidence="6">Phosphoribosyl-aminoimidazole synthetase</fullName>
    </alternativeName>
</protein>
<sequence length="402" mass="41715">MCDFGCSQGPARGSAIVRMMGCSPSRRGVGDKPMDYASSGVDIDAESRAVASLIDSLGSSTRAPGQKGAPVPLPGGFGGIVEFGDSSLALATDGVGSKLQLASELGRLEGVGIDCVAMNVNDLICVGAEPLAFVDYIAVPKTDPEVHSVLGVSLAEGCRAARVTLAGGETATLPGIVTELDLSGTALGWFPAGHAITGEGLEGGDVLIGLPSSGIHSNGYTLVRAVVERSGASLDEAAPFDPEHDARGIVRGRGSEGPITLGEVLLNPTRIYVDPLVDLVLACRNGDGPCESADLKAMAHITGGGLSNLLRLHETLGWHIDDPLPVPAEFGWLAEAGSIESREMHRTFNMGMGMVLAVSETVADSVTRWLAERLPGTRRIGVVKDSGRRVTHSDQSVVFEHY</sequence>
<dbReference type="GO" id="GO:0005829">
    <property type="term" value="C:cytosol"/>
    <property type="evidence" value="ECO:0007669"/>
    <property type="project" value="TreeGrafter"/>
</dbReference>
<dbReference type="SUPFAM" id="SSF55326">
    <property type="entry name" value="PurM N-terminal domain-like"/>
    <property type="match status" value="1"/>
</dbReference>
<dbReference type="NCBIfam" id="TIGR00878">
    <property type="entry name" value="purM"/>
    <property type="match status" value="1"/>
</dbReference>
<gene>
    <name evidence="6 9" type="primary">purM</name>
    <name evidence="9" type="ORF">CXX69_00465</name>
</gene>
<evidence type="ECO:0000259" key="8">
    <source>
        <dbReference type="Pfam" id="PF02769"/>
    </source>
</evidence>
<dbReference type="Gene3D" id="3.30.1330.10">
    <property type="entry name" value="PurM-like, N-terminal domain"/>
    <property type="match status" value="1"/>
</dbReference>
<dbReference type="InterPro" id="IPR036676">
    <property type="entry name" value="PurM-like_C_sf"/>
</dbReference>
<accession>A0A2V3HU92</accession>
<dbReference type="EC" id="6.3.3.1" evidence="2 6"/>
<keyword evidence="4 6" id="KW-0547">Nucleotide-binding</keyword>
<dbReference type="GO" id="GO:0006189">
    <property type="term" value="P:'de novo' IMP biosynthetic process"/>
    <property type="evidence" value="ECO:0007669"/>
    <property type="project" value="UniProtKB-UniRule"/>
</dbReference>
<comment type="pathway">
    <text evidence="1 6">Purine metabolism; IMP biosynthesis via de novo pathway; 5-amino-1-(5-phospho-D-ribosyl)imidazole from N(2)-formyl-N(1)-(5-phospho-D-ribosyl)glycinamide: step 2/2.</text>
</comment>
<comment type="catalytic activity">
    <reaction evidence="6">
        <text>2-formamido-N(1)-(5-O-phospho-beta-D-ribosyl)acetamidine + ATP = 5-amino-1-(5-phospho-beta-D-ribosyl)imidazole + ADP + phosphate + H(+)</text>
        <dbReference type="Rhea" id="RHEA:23032"/>
        <dbReference type="ChEBI" id="CHEBI:15378"/>
        <dbReference type="ChEBI" id="CHEBI:30616"/>
        <dbReference type="ChEBI" id="CHEBI:43474"/>
        <dbReference type="ChEBI" id="CHEBI:137981"/>
        <dbReference type="ChEBI" id="CHEBI:147287"/>
        <dbReference type="ChEBI" id="CHEBI:456216"/>
        <dbReference type="EC" id="6.3.3.1"/>
    </reaction>
</comment>
<comment type="similarity">
    <text evidence="6">Belongs to the AIR synthase family.</text>
</comment>
<dbReference type="CDD" id="cd02196">
    <property type="entry name" value="PurM"/>
    <property type="match status" value="1"/>
</dbReference>
<dbReference type="EMBL" id="PSPG01000001">
    <property type="protein sequence ID" value="PXF22442.1"/>
    <property type="molecule type" value="Genomic_DNA"/>
</dbReference>
<feature type="domain" description="PurM-like N-terminal" evidence="7">
    <location>
        <begin position="80"/>
        <end position="189"/>
    </location>
</feature>
<dbReference type="SUPFAM" id="SSF56042">
    <property type="entry name" value="PurM C-terminal domain-like"/>
    <property type="match status" value="1"/>
</dbReference>
<feature type="domain" description="PurM-like C-terminal" evidence="8">
    <location>
        <begin position="204"/>
        <end position="388"/>
    </location>
</feature>
<organism evidence="9 10">
    <name type="scientific">Candidatus Thalassarchaeum betae</name>
    <dbReference type="NCBI Taxonomy" id="2599289"/>
    <lineage>
        <taxon>Archaea</taxon>
        <taxon>Methanobacteriati</taxon>
        <taxon>Thermoplasmatota</taxon>
        <taxon>Candidatus Poseidoniia</taxon>
        <taxon>Candidatus Poseidoniales</taxon>
        <taxon>Candidatus Thalassarchaeaceae</taxon>
        <taxon>Candidatus Thalassarchaeum</taxon>
    </lineage>
</organism>
<evidence type="ECO:0000256" key="4">
    <source>
        <dbReference type="ARBA" id="ARBA00022741"/>
    </source>
</evidence>
<keyword evidence="6" id="KW-0658">Purine biosynthesis</keyword>
<keyword evidence="6" id="KW-0963">Cytoplasm</keyword>
<dbReference type="InterPro" id="IPR036921">
    <property type="entry name" value="PurM-like_N_sf"/>
</dbReference>
<dbReference type="UniPathway" id="UPA00074">
    <property type="reaction ID" value="UER00129"/>
</dbReference>
<dbReference type="GO" id="GO:0004637">
    <property type="term" value="F:phosphoribosylamine-glycine ligase activity"/>
    <property type="evidence" value="ECO:0007669"/>
    <property type="project" value="TreeGrafter"/>
</dbReference>
<keyword evidence="5 6" id="KW-0067">ATP-binding</keyword>
<proteinExistence type="inferred from homology"/>
<dbReference type="GO" id="GO:0004641">
    <property type="term" value="F:phosphoribosylformylglycinamidine cyclo-ligase activity"/>
    <property type="evidence" value="ECO:0007669"/>
    <property type="project" value="UniProtKB-UniRule"/>
</dbReference>
<evidence type="ECO:0000259" key="7">
    <source>
        <dbReference type="Pfam" id="PF00586"/>
    </source>
</evidence>
<dbReference type="Gene3D" id="3.90.650.10">
    <property type="entry name" value="PurM-like C-terminal domain"/>
    <property type="match status" value="1"/>
</dbReference>
<dbReference type="PANTHER" id="PTHR10520">
    <property type="entry name" value="TRIFUNCTIONAL PURINE BIOSYNTHETIC PROTEIN ADENOSINE-3-RELATED"/>
    <property type="match status" value="1"/>
</dbReference>
<dbReference type="Pfam" id="PF00586">
    <property type="entry name" value="AIRS"/>
    <property type="match status" value="1"/>
</dbReference>
<keyword evidence="3 6" id="KW-0436">Ligase</keyword>
<dbReference type="GO" id="GO:0046084">
    <property type="term" value="P:adenine biosynthetic process"/>
    <property type="evidence" value="ECO:0007669"/>
    <property type="project" value="TreeGrafter"/>
</dbReference>
<evidence type="ECO:0000256" key="5">
    <source>
        <dbReference type="ARBA" id="ARBA00022840"/>
    </source>
</evidence>